<accession>A0ABZ0VAE1</accession>
<dbReference type="InterPro" id="IPR036388">
    <property type="entry name" value="WH-like_DNA-bd_sf"/>
</dbReference>
<proteinExistence type="inferred from homology"/>
<protein>
    <submittedName>
        <fullName evidence="3">ROK family protein</fullName>
    </submittedName>
</protein>
<evidence type="ECO:0000313" key="4">
    <source>
        <dbReference type="Proteomes" id="UP001324533"/>
    </source>
</evidence>
<gene>
    <name evidence="3" type="ORF">T9R20_15655</name>
</gene>
<evidence type="ECO:0000256" key="2">
    <source>
        <dbReference type="SAM" id="MobiDB-lite"/>
    </source>
</evidence>
<keyword evidence="4" id="KW-1185">Reference proteome</keyword>
<organism evidence="3 4">
    <name type="scientific">Microbacterium invictum</name>
    <dbReference type="NCBI Taxonomy" id="515415"/>
    <lineage>
        <taxon>Bacteria</taxon>
        <taxon>Bacillati</taxon>
        <taxon>Actinomycetota</taxon>
        <taxon>Actinomycetes</taxon>
        <taxon>Micrococcales</taxon>
        <taxon>Microbacteriaceae</taxon>
        <taxon>Microbacterium</taxon>
    </lineage>
</organism>
<dbReference type="PANTHER" id="PTHR18964">
    <property type="entry name" value="ROK (REPRESSOR, ORF, KINASE) FAMILY"/>
    <property type="match status" value="1"/>
</dbReference>
<dbReference type="PANTHER" id="PTHR18964:SF173">
    <property type="entry name" value="GLUCOKINASE"/>
    <property type="match status" value="1"/>
</dbReference>
<dbReference type="Proteomes" id="UP001324533">
    <property type="component" value="Chromosome"/>
</dbReference>
<dbReference type="Gene3D" id="1.10.10.10">
    <property type="entry name" value="Winged helix-like DNA-binding domain superfamily/Winged helix DNA-binding domain"/>
    <property type="match status" value="1"/>
</dbReference>
<dbReference type="Pfam" id="PF00480">
    <property type="entry name" value="ROK"/>
    <property type="match status" value="1"/>
</dbReference>
<feature type="region of interest" description="Disordered" evidence="2">
    <location>
        <begin position="1"/>
        <end position="26"/>
    </location>
</feature>
<dbReference type="InterPro" id="IPR036390">
    <property type="entry name" value="WH_DNA-bd_sf"/>
</dbReference>
<dbReference type="SUPFAM" id="SSF46785">
    <property type="entry name" value="Winged helix' DNA-binding domain"/>
    <property type="match status" value="1"/>
</dbReference>
<dbReference type="SUPFAM" id="SSF53067">
    <property type="entry name" value="Actin-like ATPase domain"/>
    <property type="match status" value="1"/>
</dbReference>
<evidence type="ECO:0000256" key="1">
    <source>
        <dbReference type="ARBA" id="ARBA00006479"/>
    </source>
</evidence>
<dbReference type="RefSeq" id="WP_322410264.1">
    <property type="nucleotide sequence ID" value="NZ_CP139779.1"/>
</dbReference>
<comment type="similarity">
    <text evidence="1">Belongs to the ROK (NagC/XylR) family.</text>
</comment>
<reference evidence="3 4" key="1">
    <citation type="submission" date="2023-06" db="EMBL/GenBank/DDBJ databases">
        <title>Rock-solubilizing bacteria, Microbacterium invictum, promotes re-establishment of vegetation in rocky wasteland by accelerating rock bio-weathering and reshaping soil bacterial community.</title>
        <authorList>
            <person name="Liu C."/>
        </authorList>
    </citation>
    <scope>NUCLEOTIDE SEQUENCE [LARGE SCALE GENOMIC DNA]</scope>
    <source>
        <strain evidence="3 4">X-18</strain>
    </source>
</reference>
<dbReference type="EMBL" id="CP139779">
    <property type="protein sequence ID" value="WQB70114.1"/>
    <property type="molecule type" value="Genomic_DNA"/>
</dbReference>
<dbReference type="Gene3D" id="3.30.420.40">
    <property type="match status" value="2"/>
</dbReference>
<name>A0ABZ0VAE1_9MICO</name>
<sequence length="445" mass="46504">MVPTGVRALPDDRVGARASDAGATDPIAPSLEAAPLAAIVDLVRSGRARTRPQLAEVTGLSRKIVTQRVEQACEGGLLREAGFAPSEGGRQARLLEFNRDAGRVFAVVVGASEMRVGVADLAGTLLDVTHEEWSVETGPDSTMARVKAHLDALAAGHVVDRPWGIGIGLPGPVEIGSARLIDPAIMPGWDGFSARAWLREHYDAPVWVDNDVNLMAVGEWAFGDGDRSHDMLFIKAGTGIGSAFISRGRVLHGQRGAAGDIGHIHVTDDADAVCRCGQTGCLEAVAGGWSLLVEATARAEASPILARAIAERGRVELGDIGAAARAEDPIVRDLVLRRATALGAVAANLVTFTNPGELVIGGGVLRAGAELIERIATVVRARSTRMASEELTIRAASLDQLEGVMGAAYLAAESLLAPSALARWVDEGSPFGHAAALQRHRAAFV</sequence>
<dbReference type="InterPro" id="IPR043129">
    <property type="entry name" value="ATPase_NBD"/>
</dbReference>
<dbReference type="InterPro" id="IPR000600">
    <property type="entry name" value="ROK"/>
</dbReference>
<evidence type="ECO:0000313" key="3">
    <source>
        <dbReference type="EMBL" id="WQB70114.1"/>
    </source>
</evidence>